<dbReference type="PANTHER" id="PTHR15394">
    <property type="entry name" value="SERINE HYDROLASE RBBP9"/>
    <property type="match status" value="1"/>
</dbReference>
<dbReference type="Proteomes" id="UP000177605">
    <property type="component" value="Unassembled WGS sequence"/>
</dbReference>
<proteinExistence type="predicted"/>
<dbReference type="Pfam" id="PF06821">
    <property type="entry name" value="Ser_hydrolase"/>
    <property type="match status" value="1"/>
</dbReference>
<dbReference type="AlphaFoldDB" id="A0A1F8F479"/>
<dbReference type="InterPro" id="IPR029058">
    <property type="entry name" value="AB_hydrolase_fold"/>
</dbReference>
<evidence type="ECO:0000313" key="1">
    <source>
        <dbReference type="EMBL" id="OGN07059.1"/>
    </source>
</evidence>
<protein>
    <recommendedName>
        <fullName evidence="3">Serine hydrolase family protein</fullName>
    </recommendedName>
</protein>
<reference evidence="1 2" key="1">
    <citation type="journal article" date="2016" name="Nat. Commun.">
        <title>Thousands of microbial genomes shed light on interconnected biogeochemical processes in an aquifer system.</title>
        <authorList>
            <person name="Anantharaman K."/>
            <person name="Brown C.T."/>
            <person name="Hug L.A."/>
            <person name="Sharon I."/>
            <person name="Castelle C.J."/>
            <person name="Probst A.J."/>
            <person name="Thomas B.C."/>
            <person name="Singh A."/>
            <person name="Wilkins M.J."/>
            <person name="Karaoz U."/>
            <person name="Brodie E.L."/>
            <person name="Williams K.H."/>
            <person name="Hubbard S.S."/>
            <person name="Banfield J.F."/>
        </authorList>
    </citation>
    <scope>NUCLEOTIDE SEQUENCE [LARGE SCALE GENOMIC DNA]</scope>
</reference>
<comment type="caution">
    <text evidence="1">The sequence shown here is derived from an EMBL/GenBank/DDBJ whole genome shotgun (WGS) entry which is preliminary data.</text>
</comment>
<evidence type="ECO:0008006" key="3">
    <source>
        <dbReference type="Google" id="ProtNLM"/>
    </source>
</evidence>
<dbReference type="GO" id="GO:0016787">
    <property type="term" value="F:hydrolase activity"/>
    <property type="evidence" value="ECO:0007669"/>
    <property type="project" value="InterPro"/>
</dbReference>
<evidence type="ECO:0000313" key="2">
    <source>
        <dbReference type="Proteomes" id="UP000177605"/>
    </source>
</evidence>
<dbReference type="Gene3D" id="3.40.50.1820">
    <property type="entry name" value="alpha/beta hydrolase"/>
    <property type="match status" value="1"/>
</dbReference>
<gene>
    <name evidence="1" type="ORF">A2669_02275</name>
</gene>
<name>A0A1F8F479_9BACT</name>
<dbReference type="PANTHER" id="PTHR15394:SF3">
    <property type="entry name" value="SERINE HYDROLASE RBBP9"/>
    <property type="match status" value="1"/>
</dbReference>
<dbReference type="SUPFAM" id="SSF53474">
    <property type="entry name" value="alpha/beta-Hydrolases"/>
    <property type="match status" value="1"/>
</dbReference>
<accession>A0A1F8F479</accession>
<dbReference type="EMBL" id="MGJM01000004">
    <property type="protein sequence ID" value="OGN07059.1"/>
    <property type="molecule type" value="Genomic_DNA"/>
</dbReference>
<sequence>MKRVFVIHGWGGFPEEGWFPWMKKELESRGFEAQVPAMPDTDEPKIEEWVPFLKKLVGAPDEDTYLVGHSIGAQTVLRYLAGLDQGQIGGTVLVAGWLEKLESLYEEEEIEIAKPWLETPIDFDNIKKRTKNIVAIFSDDDEFVPLYNVDKFKEKLGAKTIVEHAKGHINGEAGIKEIPIALEELLKIAE</sequence>
<dbReference type="InterPro" id="IPR010662">
    <property type="entry name" value="RBBP9/YdeN"/>
</dbReference>
<organism evidence="1 2">
    <name type="scientific">Candidatus Yanofskybacteria bacterium RIFCSPHIGHO2_01_FULL_48_25b</name>
    <dbReference type="NCBI Taxonomy" id="1802672"/>
    <lineage>
        <taxon>Bacteria</taxon>
        <taxon>Candidatus Yanofskyibacteriota</taxon>
    </lineage>
</organism>